<sequence>MNKNKFLYVAALFGMMVLVSCSSHDSAKNVTVTSEQSGAESQAASDIVSKPLTLLQSNDGWSYGAAGAKGFYFVSAAVRSDDSTSLMYCDYDTMQQILLCSQPNCAHNTAACNGYLPYSAGGIVPEIVGQNLVLFYPGNVHAEENATLPRIETMGLDGSDRTETITFAANQEFLRPMVTDGDFIYACMWETSDNSMESFLVRIDPTAGTCEKMFSMDSTWIKGVVGDKLLLKSTSGDNSEWFTYDPVTGEQAVLYTESSSVLQPAAVYGQTLVYQKGDHFHLLDLSTGQDTELAGYTVPDQAVSYVNLYYADDGKLLFEQCSNAGADSQYADGFYVLESDKEPSPWTLTYSLYDKDTACAVVAAKDADTYLVEAGVQDTAAVQADDGASKYVSTGERRYALISKADYWSGNANYRDFEKIG</sequence>
<dbReference type="AlphaFoldDB" id="A0A1T4Y7W7"/>
<dbReference type="OrthoDB" id="1847871at2"/>
<evidence type="ECO:0008006" key="4">
    <source>
        <dbReference type="Google" id="ProtNLM"/>
    </source>
</evidence>
<keyword evidence="3" id="KW-1185">Reference proteome</keyword>
<accession>A0A1T4Y7W7</accession>
<feature type="signal peptide" evidence="1">
    <location>
        <begin position="1"/>
        <end position="27"/>
    </location>
</feature>
<dbReference type="STRING" id="745368.SAMN02745178_02825"/>
<organism evidence="2 3">
    <name type="scientific">Gemmiger formicilis</name>
    <dbReference type="NCBI Taxonomy" id="745368"/>
    <lineage>
        <taxon>Bacteria</taxon>
        <taxon>Bacillati</taxon>
        <taxon>Bacillota</taxon>
        <taxon>Clostridia</taxon>
        <taxon>Eubacteriales</taxon>
        <taxon>Gemmiger</taxon>
    </lineage>
</organism>
<proteinExistence type="predicted"/>
<reference evidence="2 3" key="1">
    <citation type="submission" date="2017-02" db="EMBL/GenBank/DDBJ databases">
        <authorList>
            <person name="Peterson S.W."/>
        </authorList>
    </citation>
    <scope>NUCLEOTIDE SEQUENCE [LARGE SCALE GENOMIC DNA]</scope>
    <source>
        <strain evidence="2 3">ATCC 27749</strain>
    </source>
</reference>
<name>A0A1T4Y7W7_9FIRM</name>
<protein>
    <recommendedName>
        <fullName evidence="4">DUF5050 domain-containing protein</fullName>
    </recommendedName>
</protein>
<dbReference type="Proteomes" id="UP000190286">
    <property type="component" value="Unassembled WGS sequence"/>
</dbReference>
<evidence type="ECO:0000256" key="1">
    <source>
        <dbReference type="SAM" id="SignalP"/>
    </source>
</evidence>
<dbReference type="EMBL" id="FUYF01000047">
    <property type="protein sequence ID" value="SKA97790.1"/>
    <property type="molecule type" value="Genomic_DNA"/>
</dbReference>
<gene>
    <name evidence="2" type="ORF">SAMN02745178_02825</name>
</gene>
<dbReference type="SUPFAM" id="SSF82171">
    <property type="entry name" value="DPP6 N-terminal domain-like"/>
    <property type="match status" value="1"/>
</dbReference>
<feature type="chain" id="PRO_5012459394" description="DUF5050 domain-containing protein" evidence="1">
    <location>
        <begin position="28"/>
        <end position="421"/>
    </location>
</feature>
<keyword evidence="1" id="KW-0732">Signal</keyword>
<dbReference type="PROSITE" id="PS51257">
    <property type="entry name" value="PROKAR_LIPOPROTEIN"/>
    <property type="match status" value="1"/>
</dbReference>
<evidence type="ECO:0000313" key="3">
    <source>
        <dbReference type="Proteomes" id="UP000190286"/>
    </source>
</evidence>
<evidence type="ECO:0000313" key="2">
    <source>
        <dbReference type="EMBL" id="SKA97790.1"/>
    </source>
</evidence>